<feature type="domain" description="Myb-like" evidence="2">
    <location>
        <begin position="45"/>
        <end position="129"/>
    </location>
</feature>
<dbReference type="AlphaFoldDB" id="A0A7I5EBY1"/>
<reference evidence="4" key="1">
    <citation type="submission" date="2020-12" db="UniProtKB">
        <authorList>
            <consortium name="WormBaseParasite"/>
        </authorList>
    </citation>
    <scope>IDENTIFICATION</scope>
    <source>
        <strain evidence="4">MHco3</strain>
    </source>
</reference>
<evidence type="ECO:0000313" key="4">
    <source>
        <dbReference type="WBParaSite" id="HCON_00134290-00001"/>
    </source>
</evidence>
<dbReference type="InterPro" id="IPR001005">
    <property type="entry name" value="SANT/Myb"/>
</dbReference>
<feature type="domain" description="Myb-like" evidence="2">
    <location>
        <begin position="142"/>
        <end position="192"/>
    </location>
</feature>
<evidence type="ECO:0000313" key="3">
    <source>
        <dbReference type="Proteomes" id="UP000025227"/>
    </source>
</evidence>
<feature type="region of interest" description="Disordered" evidence="1">
    <location>
        <begin position="505"/>
        <end position="580"/>
    </location>
</feature>
<dbReference type="Proteomes" id="UP000025227">
    <property type="component" value="Unplaced"/>
</dbReference>
<evidence type="ECO:0000256" key="1">
    <source>
        <dbReference type="SAM" id="MobiDB-lite"/>
    </source>
</evidence>
<feature type="compositionally biased region" description="Low complexity" evidence="1">
    <location>
        <begin position="505"/>
        <end position="522"/>
    </location>
</feature>
<organism evidence="3 4">
    <name type="scientific">Haemonchus contortus</name>
    <name type="common">Barber pole worm</name>
    <dbReference type="NCBI Taxonomy" id="6289"/>
    <lineage>
        <taxon>Eukaryota</taxon>
        <taxon>Metazoa</taxon>
        <taxon>Ecdysozoa</taxon>
        <taxon>Nematoda</taxon>
        <taxon>Chromadorea</taxon>
        <taxon>Rhabditida</taxon>
        <taxon>Rhabditina</taxon>
        <taxon>Rhabditomorpha</taxon>
        <taxon>Strongyloidea</taxon>
        <taxon>Trichostrongylidae</taxon>
        <taxon>Haemonchus</taxon>
    </lineage>
</organism>
<feature type="compositionally biased region" description="Basic and acidic residues" evidence="1">
    <location>
        <begin position="545"/>
        <end position="558"/>
    </location>
</feature>
<dbReference type="SMART" id="SM00717">
    <property type="entry name" value="SANT"/>
    <property type="match status" value="2"/>
</dbReference>
<dbReference type="WBParaSite" id="HCON_00134290-00001">
    <property type="protein sequence ID" value="HCON_00134290-00001"/>
    <property type="gene ID" value="HCON_00134290"/>
</dbReference>
<dbReference type="OrthoDB" id="5859745at2759"/>
<dbReference type="OMA" id="KESWNIA"/>
<sequence>MPKHPRLPSSGIYTEEGFLFHHNTPQPLTREELERLREHDIPYQPRTRFTPEEDERIKKNWARFAKKHNLDYNLAPNYAGVPGYKAIFDSMEERVTFNTTTRFWPKMCRKLPHRSAVQVRGRIGKLFDAAILEGHAELAYSKVHQWSGQETEKLLRYYKIYGMSAWAMKHIGDHMKLPIHTCQNHLRSVLARTGPVPDYLRKKLWLVVTKQCSLRGDEKFERRVSKQIRKGRLENVSQYDHLIPWNIVAQRMVYSLELVQDAWHRLLRSLQSKCDHQRESGKSSKESWNIALKEVFDAVPAISCEDFSSFLHILSEATPCEAIYDACSRRLYDWQGIRSRLEEEGIVGFYSGGCEEHEYLFKKTRKVAHRAHQLLFRRLRLPYTLKERIHILSLAYDYQCGFSPRYCPDDDEVSVRNSDVPERYRFNNPSLKNHGFPALSRRALVEALIVYSLSHFDDWIPPTALKRYVKSTDILSMFLERKDNSELINQKDIDTAISFLDLDVGSETSSSESEPESSSGGESHADEENNKKASIGVNRSRKRRSLDEESDRSSERAFSKKTMSNADSDNRTLGGASAKIPGTSEHLATAASSSNLNSQDLDVDVSVKKKRRKYEAALRDAISFADGASRDLTTGGTVKGANQLDSSGIEILDVRKATDYSFKSPDPVKLIESKGVVGFLNAFAPRKKKHS</sequence>
<evidence type="ECO:0000259" key="2">
    <source>
        <dbReference type="SMART" id="SM00717"/>
    </source>
</evidence>
<name>A0A7I5EBY1_HAECO</name>
<proteinExistence type="predicted"/>
<protein>
    <submittedName>
        <fullName evidence="4">Clr5 domain-containing protein</fullName>
    </submittedName>
</protein>
<accession>A0A7I5EBY1</accession>
<keyword evidence="3" id="KW-1185">Reference proteome</keyword>